<evidence type="ECO:0000313" key="1">
    <source>
        <dbReference type="EMBL" id="KAK5988282.1"/>
    </source>
</evidence>
<gene>
    <name evidence="1" type="ORF">PT974_12426</name>
</gene>
<comment type="caution">
    <text evidence="1">The sequence shown here is derived from an EMBL/GenBank/DDBJ whole genome shotgun (WGS) entry which is preliminary data.</text>
</comment>
<evidence type="ECO:0008006" key="3">
    <source>
        <dbReference type="Google" id="ProtNLM"/>
    </source>
</evidence>
<dbReference type="SUPFAM" id="SSF53335">
    <property type="entry name" value="S-adenosyl-L-methionine-dependent methyltransferases"/>
    <property type="match status" value="1"/>
</dbReference>
<dbReference type="Proteomes" id="UP001338125">
    <property type="component" value="Unassembled WGS sequence"/>
</dbReference>
<sequence>MSGNLDYETINRARWDERAPVHAASQNYSVDEYTSNPDHISDVVKFDIPLLGDISELHCVHLQCHIGTDTLSLGRLGAASVTGLDFSTASVNEARRLATLTRGSGGEKLKFVEASVVFVLDPKHQRLGKSRLGLAEAGGRLFIREAHPILWALDEKQQDKLVLELPYFERPEPVITDDDSTYVETGGHKFTATKRAKFNHGLGEIVQALLSERLRISGLAEHQSVPWLAIPGQMKTDAQGEKSQLARK</sequence>
<accession>A0ABR0S7Z3</accession>
<dbReference type="Gene3D" id="3.40.50.150">
    <property type="entry name" value="Vaccinia Virus protein VP39"/>
    <property type="match status" value="1"/>
</dbReference>
<dbReference type="EMBL" id="JAVFKD010000016">
    <property type="protein sequence ID" value="KAK5988282.1"/>
    <property type="molecule type" value="Genomic_DNA"/>
</dbReference>
<protein>
    <recommendedName>
        <fullName evidence="3">Methyltransferase domain-containing protein</fullName>
    </recommendedName>
</protein>
<proteinExistence type="predicted"/>
<reference evidence="1 2" key="1">
    <citation type="submission" date="2024-01" db="EMBL/GenBank/DDBJ databases">
        <title>Complete genome of Cladobotryum mycophilum ATHUM6906.</title>
        <authorList>
            <person name="Christinaki A.C."/>
            <person name="Myridakis A.I."/>
            <person name="Kouvelis V.N."/>
        </authorList>
    </citation>
    <scope>NUCLEOTIDE SEQUENCE [LARGE SCALE GENOMIC DNA]</scope>
    <source>
        <strain evidence="1 2">ATHUM6906</strain>
    </source>
</reference>
<organism evidence="1 2">
    <name type="scientific">Cladobotryum mycophilum</name>
    <dbReference type="NCBI Taxonomy" id="491253"/>
    <lineage>
        <taxon>Eukaryota</taxon>
        <taxon>Fungi</taxon>
        <taxon>Dikarya</taxon>
        <taxon>Ascomycota</taxon>
        <taxon>Pezizomycotina</taxon>
        <taxon>Sordariomycetes</taxon>
        <taxon>Hypocreomycetidae</taxon>
        <taxon>Hypocreales</taxon>
        <taxon>Hypocreaceae</taxon>
        <taxon>Cladobotryum</taxon>
    </lineage>
</organism>
<name>A0ABR0S7Z3_9HYPO</name>
<dbReference type="InterPro" id="IPR029063">
    <property type="entry name" value="SAM-dependent_MTases_sf"/>
</dbReference>
<keyword evidence="2" id="KW-1185">Reference proteome</keyword>
<evidence type="ECO:0000313" key="2">
    <source>
        <dbReference type="Proteomes" id="UP001338125"/>
    </source>
</evidence>